<dbReference type="Pfam" id="PF13409">
    <property type="entry name" value="GST_N_2"/>
    <property type="match status" value="1"/>
</dbReference>
<name>A0ABV7LFW5_9HYPH</name>
<protein>
    <submittedName>
        <fullName evidence="2">Glutathione S-transferase family protein</fullName>
    </submittedName>
</protein>
<dbReference type="InterPro" id="IPR040079">
    <property type="entry name" value="Glutathione_S-Trfase"/>
</dbReference>
<sequence length="226" mass="24832">MKLIVASKRYSSWSLRPWLALRVAGVPFDEEVVLLRQPDTKAQILRRSPSGFLPALQDGDLTVWDSLAIIEHVAGRFPEAGLWPEDGKARAFARSIAAEMHAGFQPLRMACPMNVGVRFAARDRGPAVAAAVARITDIWREARARYGEGGPFLFGRFTAADAMYAPVALRVDGYSIAVDPVSRAWIDAVLALPAMQEWRAAGLKEPAVADYDDLADETPVERFRPA</sequence>
<evidence type="ECO:0000313" key="2">
    <source>
        <dbReference type="EMBL" id="MFC3266830.1"/>
    </source>
</evidence>
<dbReference type="EMBL" id="JBHRUV010000058">
    <property type="protein sequence ID" value="MFC3266830.1"/>
    <property type="molecule type" value="Genomic_DNA"/>
</dbReference>
<organism evidence="2 3">
    <name type="scientific">Camelimonas abortus</name>
    <dbReference type="NCBI Taxonomy" id="1017184"/>
    <lineage>
        <taxon>Bacteria</taxon>
        <taxon>Pseudomonadati</taxon>
        <taxon>Pseudomonadota</taxon>
        <taxon>Alphaproteobacteria</taxon>
        <taxon>Hyphomicrobiales</taxon>
        <taxon>Chelatococcaceae</taxon>
        <taxon>Camelimonas</taxon>
    </lineage>
</organism>
<dbReference type="Gene3D" id="3.40.30.10">
    <property type="entry name" value="Glutaredoxin"/>
    <property type="match status" value="1"/>
</dbReference>
<accession>A0ABV7LFW5</accession>
<dbReference type="Proteomes" id="UP001595536">
    <property type="component" value="Unassembled WGS sequence"/>
</dbReference>
<dbReference type="InterPro" id="IPR036249">
    <property type="entry name" value="Thioredoxin-like_sf"/>
</dbReference>
<dbReference type="SFLD" id="SFLDS00019">
    <property type="entry name" value="Glutathione_Transferase_(cytos"/>
    <property type="match status" value="1"/>
</dbReference>
<dbReference type="InterPro" id="IPR004045">
    <property type="entry name" value="Glutathione_S-Trfase_N"/>
</dbReference>
<comment type="caution">
    <text evidence="2">The sequence shown here is derived from an EMBL/GenBank/DDBJ whole genome shotgun (WGS) entry which is preliminary data.</text>
</comment>
<proteinExistence type="predicted"/>
<dbReference type="CDD" id="cd03043">
    <property type="entry name" value="GST_N_1"/>
    <property type="match status" value="1"/>
</dbReference>
<dbReference type="CDD" id="cd03194">
    <property type="entry name" value="GST_C_3"/>
    <property type="match status" value="1"/>
</dbReference>
<dbReference type="PANTHER" id="PTHR42673:SF4">
    <property type="entry name" value="MALEYLACETOACETATE ISOMERASE"/>
    <property type="match status" value="1"/>
</dbReference>
<feature type="domain" description="GST N-terminal" evidence="1">
    <location>
        <begin position="1"/>
        <end position="81"/>
    </location>
</feature>
<dbReference type="RefSeq" id="WP_376829872.1">
    <property type="nucleotide sequence ID" value="NZ_JBHLWR010000006.1"/>
</dbReference>
<dbReference type="Gene3D" id="1.20.1050.10">
    <property type="match status" value="1"/>
</dbReference>
<gene>
    <name evidence="2" type="ORF">ACFOEX_10780</name>
</gene>
<dbReference type="Pfam" id="PF13410">
    <property type="entry name" value="GST_C_2"/>
    <property type="match status" value="1"/>
</dbReference>
<evidence type="ECO:0000313" key="3">
    <source>
        <dbReference type="Proteomes" id="UP001595536"/>
    </source>
</evidence>
<reference evidence="3" key="1">
    <citation type="journal article" date="2019" name="Int. J. Syst. Evol. Microbiol.">
        <title>The Global Catalogue of Microorganisms (GCM) 10K type strain sequencing project: providing services to taxonomists for standard genome sequencing and annotation.</title>
        <authorList>
            <consortium name="The Broad Institute Genomics Platform"/>
            <consortium name="The Broad Institute Genome Sequencing Center for Infectious Disease"/>
            <person name="Wu L."/>
            <person name="Ma J."/>
        </authorList>
    </citation>
    <scope>NUCLEOTIDE SEQUENCE [LARGE SCALE GENOMIC DNA]</scope>
    <source>
        <strain evidence="3">CCM 7941</strain>
    </source>
</reference>
<dbReference type="SUPFAM" id="SSF52833">
    <property type="entry name" value="Thioredoxin-like"/>
    <property type="match status" value="1"/>
</dbReference>
<dbReference type="SUPFAM" id="SSF47616">
    <property type="entry name" value="GST C-terminal domain-like"/>
    <property type="match status" value="1"/>
</dbReference>
<keyword evidence="3" id="KW-1185">Reference proteome</keyword>
<dbReference type="PROSITE" id="PS50404">
    <property type="entry name" value="GST_NTER"/>
    <property type="match status" value="1"/>
</dbReference>
<dbReference type="InterPro" id="IPR036282">
    <property type="entry name" value="Glutathione-S-Trfase_C_sf"/>
</dbReference>
<evidence type="ECO:0000259" key="1">
    <source>
        <dbReference type="PROSITE" id="PS50404"/>
    </source>
</evidence>
<dbReference type="PANTHER" id="PTHR42673">
    <property type="entry name" value="MALEYLACETOACETATE ISOMERASE"/>
    <property type="match status" value="1"/>
</dbReference>